<keyword evidence="2 4" id="KW-0472">Membrane</keyword>
<evidence type="ECO:0000256" key="3">
    <source>
        <dbReference type="ARBA" id="ARBA00023237"/>
    </source>
</evidence>
<organism evidence="7 8">
    <name type="scientific">Rubrivivax rivuli</name>
    <dbReference type="NCBI Taxonomy" id="1862385"/>
    <lineage>
        <taxon>Bacteria</taxon>
        <taxon>Pseudomonadati</taxon>
        <taxon>Pseudomonadota</taxon>
        <taxon>Betaproteobacteria</taxon>
        <taxon>Burkholderiales</taxon>
        <taxon>Sphaerotilaceae</taxon>
        <taxon>Rubrivivax</taxon>
    </lineage>
</organism>
<dbReference type="OrthoDB" id="9808250at2"/>
<comment type="subunit">
    <text evidence="4">Part of the Bam complex.</text>
</comment>
<dbReference type="InterPro" id="IPR026592">
    <property type="entry name" value="BamE"/>
</dbReference>
<sequence length="173" mass="19073">MPRPTPLLSLLAAAALLAGCESLQRTDSLFGVITPYRIDIVQGNAITQEQAAAIKPGMTRLQVRDVLGTPLMTDPFHANRWDYIFTLRRPGAEAQRRSVVVFFDGDTVKSIDAPKLPSEREFVASISRFKDVKPPKLELTEAERAALPVPPKREAPAAEPMGPVREYPPLEKS</sequence>
<name>A0A437RR81_9BURK</name>
<keyword evidence="1 4" id="KW-0732">Signal</keyword>
<evidence type="ECO:0000256" key="5">
    <source>
        <dbReference type="SAM" id="MobiDB-lite"/>
    </source>
</evidence>
<keyword evidence="8" id="KW-1185">Reference proteome</keyword>
<evidence type="ECO:0000256" key="4">
    <source>
        <dbReference type="HAMAP-Rule" id="MF_00925"/>
    </source>
</evidence>
<comment type="similarity">
    <text evidence="4">Belongs to the BamE family.</text>
</comment>
<evidence type="ECO:0000313" key="8">
    <source>
        <dbReference type="Proteomes" id="UP000285575"/>
    </source>
</evidence>
<dbReference type="PROSITE" id="PS51257">
    <property type="entry name" value="PROKAR_LIPOPROTEIN"/>
    <property type="match status" value="1"/>
</dbReference>
<proteinExistence type="inferred from homology"/>
<feature type="region of interest" description="Disordered" evidence="5">
    <location>
        <begin position="142"/>
        <end position="173"/>
    </location>
</feature>
<dbReference type="InterPro" id="IPR037873">
    <property type="entry name" value="BamE-like"/>
</dbReference>
<comment type="function">
    <text evidence="4">Part of the outer membrane protein assembly complex, which is involved in assembly and insertion of beta-barrel proteins into the outer membrane.</text>
</comment>
<feature type="domain" description="Outer membrane protein assembly factor BamE" evidence="6">
    <location>
        <begin position="43"/>
        <end position="110"/>
    </location>
</feature>
<keyword evidence="3 4" id="KW-0998">Cell outer membrane</keyword>
<dbReference type="GO" id="GO:0051205">
    <property type="term" value="P:protein insertion into membrane"/>
    <property type="evidence" value="ECO:0007669"/>
    <property type="project" value="UniProtKB-UniRule"/>
</dbReference>
<evidence type="ECO:0000259" key="6">
    <source>
        <dbReference type="Pfam" id="PF04355"/>
    </source>
</evidence>
<evidence type="ECO:0000256" key="1">
    <source>
        <dbReference type="ARBA" id="ARBA00022729"/>
    </source>
</evidence>
<dbReference type="InterPro" id="IPR007450">
    <property type="entry name" value="BamE_dom"/>
</dbReference>
<dbReference type="GO" id="GO:1990063">
    <property type="term" value="C:Bam protein complex"/>
    <property type="evidence" value="ECO:0007669"/>
    <property type="project" value="TreeGrafter"/>
</dbReference>
<accession>A0A437RR81</accession>
<reference evidence="7 8" key="1">
    <citation type="submission" date="2019-01" db="EMBL/GenBank/DDBJ databases">
        <authorList>
            <person name="Chen W.-M."/>
        </authorList>
    </citation>
    <scope>NUCLEOTIDE SEQUENCE [LARGE SCALE GENOMIC DNA]</scope>
    <source>
        <strain evidence="7 8">KYPY4</strain>
    </source>
</reference>
<dbReference type="Gene3D" id="3.30.1450.10">
    <property type="match status" value="1"/>
</dbReference>
<keyword evidence="4" id="KW-0449">Lipoprotein</keyword>
<dbReference type="Pfam" id="PF04355">
    <property type="entry name" value="BamE"/>
    <property type="match status" value="1"/>
</dbReference>
<dbReference type="GO" id="GO:0043165">
    <property type="term" value="P:Gram-negative-bacterium-type cell outer membrane assembly"/>
    <property type="evidence" value="ECO:0007669"/>
    <property type="project" value="UniProtKB-UniRule"/>
</dbReference>
<protein>
    <recommendedName>
        <fullName evidence="4">Outer membrane protein assembly factor BamE</fullName>
    </recommendedName>
</protein>
<dbReference type="EMBL" id="SACR01000001">
    <property type="protein sequence ID" value="RVU49195.1"/>
    <property type="molecule type" value="Genomic_DNA"/>
</dbReference>
<dbReference type="AlphaFoldDB" id="A0A437RR81"/>
<dbReference type="HAMAP" id="MF_00925">
    <property type="entry name" value="OM_assembly_BamE"/>
    <property type="match status" value="1"/>
</dbReference>
<dbReference type="GO" id="GO:0030674">
    <property type="term" value="F:protein-macromolecule adaptor activity"/>
    <property type="evidence" value="ECO:0007669"/>
    <property type="project" value="TreeGrafter"/>
</dbReference>
<gene>
    <name evidence="4" type="primary">bamE</name>
    <name evidence="7" type="ORF">EOE66_01010</name>
</gene>
<dbReference type="Proteomes" id="UP000285575">
    <property type="component" value="Unassembled WGS sequence"/>
</dbReference>
<dbReference type="PANTHER" id="PTHR37482">
    <property type="entry name" value="OUTER MEMBRANE PROTEIN ASSEMBLY FACTOR BAME"/>
    <property type="match status" value="1"/>
</dbReference>
<comment type="subcellular location">
    <subcellularLocation>
        <location evidence="4">Cell outer membrane</location>
        <topology evidence="4">Lipid-anchor</topology>
    </subcellularLocation>
</comment>
<evidence type="ECO:0000256" key="2">
    <source>
        <dbReference type="ARBA" id="ARBA00023136"/>
    </source>
</evidence>
<dbReference type="PANTHER" id="PTHR37482:SF1">
    <property type="entry name" value="OUTER MEMBRANE PROTEIN ASSEMBLY FACTOR BAME"/>
    <property type="match status" value="1"/>
</dbReference>
<comment type="caution">
    <text evidence="7">The sequence shown here is derived from an EMBL/GenBank/DDBJ whole genome shotgun (WGS) entry which is preliminary data.</text>
</comment>
<keyword evidence="4" id="KW-0564">Palmitate</keyword>
<evidence type="ECO:0000313" key="7">
    <source>
        <dbReference type="EMBL" id="RVU49195.1"/>
    </source>
</evidence>